<dbReference type="AlphaFoldDB" id="A0AAV7TZH6"/>
<reference evidence="1" key="1">
    <citation type="journal article" date="2022" name="bioRxiv">
        <title>Sequencing and chromosome-scale assembly of the giantPleurodeles waltlgenome.</title>
        <authorList>
            <person name="Brown T."/>
            <person name="Elewa A."/>
            <person name="Iarovenko S."/>
            <person name="Subramanian E."/>
            <person name="Araus A.J."/>
            <person name="Petzold A."/>
            <person name="Susuki M."/>
            <person name="Suzuki K.-i.T."/>
            <person name="Hayashi T."/>
            <person name="Toyoda A."/>
            <person name="Oliveira C."/>
            <person name="Osipova E."/>
            <person name="Leigh N.D."/>
            <person name="Simon A."/>
            <person name="Yun M.H."/>
        </authorList>
    </citation>
    <scope>NUCLEOTIDE SEQUENCE</scope>
    <source>
        <strain evidence="1">20211129_DDA</strain>
        <tissue evidence="1">Liver</tissue>
    </source>
</reference>
<evidence type="ECO:0000313" key="2">
    <source>
        <dbReference type="Proteomes" id="UP001066276"/>
    </source>
</evidence>
<keyword evidence="2" id="KW-1185">Reference proteome</keyword>
<comment type="caution">
    <text evidence="1">The sequence shown here is derived from an EMBL/GenBank/DDBJ whole genome shotgun (WGS) entry which is preliminary data.</text>
</comment>
<dbReference type="Proteomes" id="UP001066276">
    <property type="component" value="Chromosome 3_2"/>
</dbReference>
<name>A0AAV7TZH6_PLEWA</name>
<proteinExistence type="predicted"/>
<evidence type="ECO:0000313" key="1">
    <source>
        <dbReference type="EMBL" id="KAJ1181013.1"/>
    </source>
</evidence>
<protein>
    <submittedName>
        <fullName evidence="1">Uncharacterized protein</fullName>
    </submittedName>
</protein>
<sequence>MTGAHVDLIGGQKKERNLQGSDLEREIAALEACGEADRGAESDLLHQLRLKYYEQRALDERHARAYELATQRLLYDVADKANKLLA</sequence>
<dbReference type="EMBL" id="JANPWB010000006">
    <property type="protein sequence ID" value="KAJ1181013.1"/>
    <property type="molecule type" value="Genomic_DNA"/>
</dbReference>
<accession>A0AAV7TZH6</accession>
<gene>
    <name evidence="1" type="ORF">NDU88_006224</name>
</gene>
<organism evidence="1 2">
    <name type="scientific">Pleurodeles waltl</name>
    <name type="common">Iberian ribbed newt</name>
    <dbReference type="NCBI Taxonomy" id="8319"/>
    <lineage>
        <taxon>Eukaryota</taxon>
        <taxon>Metazoa</taxon>
        <taxon>Chordata</taxon>
        <taxon>Craniata</taxon>
        <taxon>Vertebrata</taxon>
        <taxon>Euteleostomi</taxon>
        <taxon>Amphibia</taxon>
        <taxon>Batrachia</taxon>
        <taxon>Caudata</taxon>
        <taxon>Salamandroidea</taxon>
        <taxon>Salamandridae</taxon>
        <taxon>Pleurodelinae</taxon>
        <taxon>Pleurodeles</taxon>
    </lineage>
</organism>